<evidence type="ECO:0000259" key="3">
    <source>
        <dbReference type="Pfam" id="PF00534"/>
    </source>
</evidence>
<dbReference type="GO" id="GO:0016757">
    <property type="term" value="F:glycosyltransferase activity"/>
    <property type="evidence" value="ECO:0007669"/>
    <property type="project" value="InterPro"/>
</dbReference>
<dbReference type="OrthoDB" id="9777346at2"/>
<organism evidence="4 5">
    <name type="scientific">Xenorhabdus hominickii</name>
    <dbReference type="NCBI Taxonomy" id="351679"/>
    <lineage>
        <taxon>Bacteria</taxon>
        <taxon>Pseudomonadati</taxon>
        <taxon>Pseudomonadota</taxon>
        <taxon>Gammaproteobacteria</taxon>
        <taxon>Enterobacterales</taxon>
        <taxon>Morganellaceae</taxon>
        <taxon>Xenorhabdus</taxon>
    </lineage>
</organism>
<dbReference type="PANTHER" id="PTHR46401">
    <property type="entry name" value="GLYCOSYLTRANSFERASE WBBK-RELATED"/>
    <property type="match status" value="1"/>
</dbReference>
<evidence type="ECO:0000313" key="4">
    <source>
        <dbReference type="EMBL" id="PHM57688.1"/>
    </source>
</evidence>
<feature type="domain" description="Glycosyl transferase family 1" evidence="3">
    <location>
        <begin position="182"/>
        <end position="336"/>
    </location>
</feature>
<dbReference type="GO" id="GO:0009103">
    <property type="term" value="P:lipopolysaccharide biosynthetic process"/>
    <property type="evidence" value="ECO:0007669"/>
    <property type="project" value="TreeGrafter"/>
</dbReference>
<dbReference type="PANTHER" id="PTHR46401:SF2">
    <property type="entry name" value="GLYCOSYLTRANSFERASE WBBK-RELATED"/>
    <property type="match status" value="1"/>
</dbReference>
<reference evidence="4 5" key="1">
    <citation type="journal article" date="2017" name="Nat. Microbiol.">
        <title>Natural product diversity associated with the nematode symbionts Photorhabdus and Xenorhabdus.</title>
        <authorList>
            <person name="Tobias N.J."/>
            <person name="Wolff H."/>
            <person name="Djahanschiri B."/>
            <person name="Grundmann F."/>
            <person name="Kronenwerth M."/>
            <person name="Shi Y.M."/>
            <person name="Simonyi S."/>
            <person name="Grun P."/>
            <person name="Shapiro-Ilan D."/>
            <person name="Pidot S.J."/>
            <person name="Stinear T.P."/>
            <person name="Ebersberger I."/>
            <person name="Bode H.B."/>
        </authorList>
    </citation>
    <scope>NUCLEOTIDE SEQUENCE [LARGE SCALE GENOMIC DNA]</scope>
    <source>
        <strain evidence="4 5">DSM 17903</strain>
    </source>
</reference>
<dbReference type="AlphaFoldDB" id="A0A2G0QER1"/>
<keyword evidence="2" id="KW-0812">Transmembrane</keyword>
<protein>
    <recommendedName>
        <fullName evidence="3">Glycosyl transferase family 1 domain-containing protein</fullName>
    </recommendedName>
</protein>
<keyword evidence="2" id="KW-0472">Membrane</keyword>
<feature type="transmembrane region" description="Helical" evidence="2">
    <location>
        <begin position="74"/>
        <end position="96"/>
    </location>
</feature>
<name>A0A2G0QER1_XENHO</name>
<dbReference type="Proteomes" id="UP000225433">
    <property type="component" value="Unassembled WGS sequence"/>
</dbReference>
<dbReference type="EMBL" id="NJAI01000001">
    <property type="protein sequence ID" value="PHM57688.1"/>
    <property type="molecule type" value="Genomic_DNA"/>
</dbReference>
<evidence type="ECO:0000256" key="2">
    <source>
        <dbReference type="SAM" id="Phobius"/>
    </source>
</evidence>
<accession>A0A2G0QER1</accession>
<keyword evidence="1" id="KW-0808">Transferase</keyword>
<keyword evidence="2" id="KW-1133">Transmembrane helix</keyword>
<evidence type="ECO:0000256" key="1">
    <source>
        <dbReference type="ARBA" id="ARBA00022679"/>
    </source>
</evidence>
<proteinExistence type="predicted"/>
<dbReference type="Pfam" id="PF00534">
    <property type="entry name" value="Glycos_transf_1"/>
    <property type="match status" value="1"/>
</dbReference>
<dbReference type="InterPro" id="IPR001296">
    <property type="entry name" value="Glyco_trans_1"/>
</dbReference>
<dbReference type="STRING" id="351679.A9255_14890"/>
<evidence type="ECO:0000313" key="5">
    <source>
        <dbReference type="Proteomes" id="UP000225433"/>
    </source>
</evidence>
<dbReference type="SUPFAM" id="SSF53756">
    <property type="entry name" value="UDP-Glycosyltransferase/glycogen phosphorylase"/>
    <property type="match status" value="1"/>
</dbReference>
<comment type="caution">
    <text evidence="4">The sequence shown here is derived from an EMBL/GenBank/DDBJ whole genome shotgun (WGS) entry which is preliminary data.</text>
</comment>
<sequence length="360" mass="41611">MTMKVLHLYKKHFKSGDGITTVVNNISYYQNKLIDVDSYELPFSSDDKSDLFSTYRIRNFYGLIRRILKINPDVIFIHGVFIIKIIPLIFILKTILRKKLILVPHCSLLYNSLEHKKIKKIIYLKLFNLISLSKVDAIQFLNEYEEKNSISLRKKMKTYILPNGISKAIDKSKDFSHIKPFYLGRCDINHKGIDILIKGLSNYIHINSDKGNNFVFNLYGALPEEVKKINPIIEDYNILKNIIIHPPVFSEKKEKSFIENNIYIMMSRYEGMPMSVLEALSFGCICILSEGTNMANIIEKHECGFKASNDLELSLILSKLESLTTSELEKMSINAKELIKNNFLWENIAIQSISEIKNII</sequence>
<dbReference type="Gene3D" id="3.40.50.2000">
    <property type="entry name" value="Glycogen Phosphorylase B"/>
    <property type="match status" value="2"/>
</dbReference>
<gene>
    <name evidence="4" type="ORF">Xhom_00686</name>
</gene>